<reference evidence="1" key="1">
    <citation type="submission" date="2022-09" db="EMBL/GenBank/DDBJ databases">
        <title>Interaction between co-microsymbionts with complementary sets of symbiotic genes in legume-rhizobium systems.</title>
        <authorList>
            <person name="Safronova V."/>
            <person name="Sazanova A."/>
            <person name="Afonin A."/>
            <person name="Chirak E."/>
        </authorList>
    </citation>
    <scope>NUCLEOTIDE SEQUENCE</scope>
    <source>
        <strain evidence="1">A18/3m</strain>
    </source>
</reference>
<evidence type="ECO:0000313" key="1">
    <source>
        <dbReference type="EMBL" id="UXN58467.1"/>
    </source>
</evidence>
<protein>
    <submittedName>
        <fullName evidence="1">General stress protein</fullName>
    </submittedName>
</protein>
<keyword evidence="2" id="KW-1185">Reference proteome</keyword>
<proteinExistence type="predicted"/>
<keyword evidence="1" id="KW-0614">Plasmid</keyword>
<evidence type="ECO:0000313" key="2">
    <source>
        <dbReference type="Proteomes" id="UP001061991"/>
    </source>
</evidence>
<name>A0ACD4CXY0_9HYPH</name>
<dbReference type="EMBL" id="CP104972">
    <property type="protein sequence ID" value="UXN58467.1"/>
    <property type="molecule type" value="Genomic_DNA"/>
</dbReference>
<dbReference type="Proteomes" id="UP001061991">
    <property type="component" value="Plasmid p_unnamed1"/>
</dbReference>
<sequence>MSDYNSTPSNTLTAFYEDREMAERAVQRLVDAGIGRDSVRLVEGNDTVSPEARSSDDNKGFWESLGDFFLPSAEREVYSEGLRRGGYLVTVTGVAAELADTALDILDDEGSVDIDERAASWRSEGWSPPAIEDLAPAEYDRTGDPKISGMAGVASASGNETPDDVGETIPDLKEDKDLRVGKRDMTSGRARARSYSVDKSRE</sequence>
<accession>A0ACD4CXY0</accession>
<organism evidence="1 2">
    <name type="scientific">Phyllobacterium zundukense</name>
    <dbReference type="NCBI Taxonomy" id="1867719"/>
    <lineage>
        <taxon>Bacteria</taxon>
        <taxon>Pseudomonadati</taxon>
        <taxon>Pseudomonadota</taxon>
        <taxon>Alphaproteobacteria</taxon>
        <taxon>Hyphomicrobiales</taxon>
        <taxon>Phyllobacteriaceae</taxon>
        <taxon>Phyllobacterium</taxon>
    </lineage>
</organism>
<geneLocation type="plasmid" evidence="1 2">
    <name>p_unnamed1</name>
</geneLocation>
<gene>
    <name evidence="1" type="ORF">N8E88_10560</name>
</gene>